<evidence type="ECO:0000256" key="1">
    <source>
        <dbReference type="ARBA" id="ARBA00000085"/>
    </source>
</evidence>
<dbReference type="GO" id="GO:0000155">
    <property type="term" value="F:phosphorelay sensor kinase activity"/>
    <property type="evidence" value="ECO:0007669"/>
    <property type="project" value="InterPro"/>
</dbReference>
<keyword evidence="5" id="KW-1185">Reference proteome</keyword>
<proteinExistence type="predicted"/>
<sequence length="605" mass="64985">MHFDDRLETVLRLPDSGDGLARIQFRQLIDIIGRLPADSSSDVLDAGFAQLETLATRIPASERARYLREPLQPISNARLLSLLAQDEPDVASAAIGTARLQDGEWLALIPELPVRARGFLRHRRDLSPAVEELLERLGVHDRGLPPASAPYFQDQAAAAQVETGTDDEEEYISDDVLELLDMVDDPPPPTSLNEWARARAAREHQPAPAARPAASAEAGIGVIVRRIEEFRKAREAKVGLVLTEEDPRLPLGDSAPGTERRASIVDFTTDAEGRIRWADGPHAPALFGLNIAANDDDTGTEPGPAAAVRQRLPLMAARLQVHGAPAVSGEWQVDAVPRFDPAGRFTGYCGRLRRPSTAATDAAEATRREADRMREILHELRTPANAIQVAAEIIQQQLYGPAPHEYRALAAAIASDCAHILAGFEELDRLVKLETGALQIEAGQCDLVQVLHQTVQRLRSWTDPRRSGFAIDPSAVPAELPVGIDPTEADRLIWRLLAALAGAMAPEEALALSWARDSGGVAVSVTLPAALAAREDEELFGGSSAERGHSLSAGMFGIGFSLRLAAAEASAAGGALQRMDNTLCLWLPALTVANAGNSSLESLSH</sequence>
<dbReference type="Gene3D" id="1.10.287.130">
    <property type="match status" value="1"/>
</dbReference>
<evidence type="ECO:0000313" key="5">
    <source>
        <dbReference type="Proteomes" id="UP000031057"/>
    </source>
</evidence>
<dbReference type="CDD" id="cd00082">
    <property type="entry name" value="HisKA"/>
    <property type="match status" value="1"/>
</dbReference>
<dbReference type="Proteomes" id="UP000031057">
    <property type="component" value="Unassembled WGS sequence"/>
</dbReference>
<dbReference type="AlphaFoldDB" id="A0A0B1ZL07"/>
<dbReference type="EC" id="2.7.13.3" evidence="2"/>
<keyword evidence="4" id="KW-0418">Kinase</keyword>
<gene>
    <name evidence="4" type="ORF">LK12_13580</name>
</gene>
<dbReference type="SUPFAM" id="SSF47384">
    <property type="entry name" value="Homodimeric domain of signal transducing histidine kinase"/>
    <property type="match status" value="1"/>
</dbReference>
<comment type="catalytic activity">
    <reaction evidence="1">
        <text>ATP + protein L-histidine = ADP + protein N-phospho-L-histidine.</text>
        <dbReference type="EC" id="2.7.13.3"/>
    </reaction>
</comment>
<evidence type="ECO:0000256" key="2">
    <source>
        <dbReference type="ARBA" id="ARBA00012438"/>
    </source>
</evidence>
<dbReference type="STRING" id="1348853.LK12_13580"/>
<protein>
    <recommendedName>
        <fullName evidence="2">histidine kinase</fullName>
        <ecNumber evidence="2">2.7.13.3</ecNumber>
    </recommendedName>
</protein>
<evidence type="ECO:0000259" key="3">
    <source>
        <dbReference type="SMART" id="SM00388"/>
    </source>
</evidence>
<comment type="caution">
    <text evidence="4">The sequence shown here is derived from an EMBL/GenBank/DDBJ whole genome shotgun (WGS) entry which is preliminary data.</text>
</comment>
<keyword evidence="4" id="KW-0808">Transferase</keyword>
<organism evidence="4 5">
    <name type="scientific">Novosphingobium malaysiense</name>
    <dbReference type="NCBI Taxonomy" id="1348853"/>
    <lineage>
        <taxon>Bacteria</taxon>
        <taxon>Pseudomonadati</taxon>
        <taxon>Pseudomonadota</taxon>
        <taxon>Alphaproteobacteria</taxon>
        <taxon>Sphingomonadales</taxon>
        <taxon>Sphingomonadaceae</taxon>
        <taxon>Novosphingobium</taxon>
    </lineage>
</organism>
<dbReference type="OrthoDB" id="9813151at2"/>
<feature type="domain" description="Signal transduction histidine kinase dimerisation/phosphoacceptor" evidence="3">
    <location>
        <begin position="368"/>
        <end position="436"/>
    </location>
</feature>
<dbReference type="InterPro" id="IPR003661">
    <property type="entry name" value="HisK_dim/P_dom"/>
</dbReference>
<reference evidence="4 5" key="1">
    <citation type="submission" date="2014-10" db="EMBL/GenBank/DDBJ databases">
        <title>Genome sequence of Novosphingobium malaysiense MUSC 273(T).</title>
        <authorList>
            <person name="Lee L.-H."/>
        </authorList>
    </citation>
    <scope>NUCLEOTIDE SEQUENCE [LARGE SCALE GENOMIC DNA]</scope>
    <source>
        <strain evidence="4 5">MUSC 273</strain>
    </source>
</reference>
<evidence type="ECO:0000313" key="4">
    <source>
        <dbReference type="EMBL" id="KHK91785.1"/>
    </source>
</evidence>
<dbReference type="EMBL" id="JTDI01000003">
    <property type="protein sequence ID" value="KHK91785.1"/>
    <property type="molecule type" value="Genomic_DNA"/>
</dbReference>
<accession>A0A0B1ZL07</accession>
<dbReference type="RefSeq" id="WP_039284612.1">
    <property type="nucleotide sequence ID" value="NZ_JTDI01000003.1"/>
</dbReference>
<dbReference type="SMART" id="SM00388">
    <property type="entry name" value="HisKA"/>
    <property type="match status" value="1"/>
</dbReference>
<name>A0A0B1ZL07_9SPHN</name>
<dbReference type="InterPro" id="IPR036097">
    <property type="entry name" value="HisK_dim/P_sf"/>
</dbReference>